<sequence>MIAEPPVTGNEPPLVADGRRRPDRRQVSARWLLGTLLTGLTSTAMMGVALSAAYDWRDRISSPASPFVTPAAERELPAKGGRVFATAVPMPRSRQRLEIPTLTRDGEQEVVRALPFAYVNMSLAARHQTTKDYPAFDAMRVFSDDDETDIAEGDAEPNGGDADEPAQFYGAKVDANVTLTVEPFDFSRSFADVGAVDAEEAERLVRQTSTMLSDQPVLVAALQTIDPLRFDSMADAASYEPGSAFRVVEENVSLAVPDNSGSQASRYAEEIVPVRERRAILALLAESGHEDETSAEAGALLGELLGDRGELEPGDVLRIGTENREGAPRLVRLSAYRSGRHMRTVAAGDTGGFLPAEAPVVSAGVAEAFDENATEAPMRADMPTVYDGIYQAALSYGMDNRLCGQLIRMLASEVDYQARLDPSDRLVVFFSLEEGKDEATAKSEILYVEAHFGGTTKTLYRFRTDDDASVDYYDADGRSAKQFLLRNPVPNGRFTSPFGSRRHPILGYNRPHWGVDWAAPRGTPILASGAGTVEKAGWTSGYGRQTVIRHANGYETSYSHQNGIAKGVSAGARVRQGQVIGYVGSTGLSTGNHLHYEVSVNGKKVDPMKIRLPSGRMLEGDQLDKFRKERDRIDQLLREQVETPIASAH</sequence>
<name>A0ACD4NS11_9HYPH</name>
<evidence type="ECO:0000313" key="1">
    <source>
        <dbReference type="EMBL" id="WAJ29685.1"/>
    </source>
</evidence>
<accession>A0ACD4NS11</accession>
<reference evidence="1" key="1">
    <citation type="submission" date="2022-11" db="EMBL/GenBank/DDBJ databases">
        <title>beta-Carotene-producing bacterium, Jeongeuplla avenae sp. nov., alleviates the salt stress of Arabidopsis seedlings.</title>
        <authorList>
            <person name="Jiang L."/>
            <person name="Lee J."/>
        </authorList>
    </citation>
    <scope>NUCLEOTIDE SEQUENCE</scope>
    <source>
        <strain evidence="1">DY_R2A_6</strain>
    </source>
</reference>
<dbReference type="Proteomes" id="UP001163223">
    <property type="component" value="Chromosome"/>
</dbReference>
<gene>
    <name evidence="1" type="ORF">OXU80_05500</name>
</gene>
<evidence type="ECO:0000313" key="2">
    <source>
        <dbReference type="Proteomes" id="UP001163223"/>
    </source>
</evidence>
<keyword evidence="2" id="KW-1185">Reference proteome</keyword>
<protein>
    <submittedName>
        <fullName evidence="1">M23 family metallopeptidase</fullName>
    </submittedName>
</protein>
<organism evidence="1 2">
    <name type="scientific">Antarcticirhabdus aurantiaca</name>
    <dbReference type="NCBI Taxonomy" id="2606717"/>
    <lineage>
        <taxon>Bacteria</taxon>
        <taxon>Pseudomonadati</taxon>
        <taxon>Pseudomonadota</taxon>
        <taxon>Alphaproteobacteria</taxon>
        <taxon>Hyphomicrobiales</taxon>
        <taxon>Aurantimonadaceae</taxon>
        <taxon>Antarcticirhabdus</taxon>
    </lineage>
</organism>
<proteinExistence type="predicted"/>
<dbReference type="EMBL" id="CP113520">
    <property type="protein sequence ID" value="WAJ29685.1"/>
    <property type="molecule type" value="Genomic_DNA"/>
</dbReference>